<proteinExistence type="inferred from homology"/>
<dbReference type="InterPro" id="IPR029494">
    <property type="entry name" value="DarT"/>
</dbReference>
<dbReference type="AlphaFoldDB" id="A0A1A5Q442"/>
<evidence type="ECO:0000259" key="7">
    <source>
        <dbReference type="PROSITE" id="PS52018"/>
    </source>
</evidence>
<evidence type="ECO:0000256" key="3">
    <source>
        <dbReference type="ARBA" id="ARBA00022679"/>
    </source>
</evidence>
<evidence type="ECO:0000313" key="8">
    <source>
        <dbReference type="EMBL" id="OBP78377.1"/>
    </source>
</evidence>
<evidence type="ECO:0000256" key="1">
    <source>
        <dbReference type="ARBA" id="ARBA00022649"/>
    </source>
</evidence>
<keyword evidence="4 6" id="KW-0548">Nucleotidyltransferase</keyword>
<evidence type="ECO:0000256" key="4">
    <source>
        <dbReference type="ARBA" id="ARBA00022695"/>
    </source>
</evidence>
<evidence type="ECO:0000256" key="5">
    <source>
        <dbReference type="ARBA" id="ARBA00023125"/>
    </source>
</evidence>
<dbReference type="Proteomes" id="UP000093748">
    <property type="component" value="Unassembled WGS sequence"/>
</dbReference>
<reference evidence="11" key="2">
    <citation type="submission" date="2016-06" db="EMBL/GenBank/DDBJ databases">
        <title>NZP2037 Pacbio-Illumina hybrid assembly.</title>
        <authorList>
            <person name="Ramsay J.P."/>
        </authorList>
    </citation>
    <scope>NUCLEOTIDE SEQUENCE [LARGE SCALE GENOMIC DNA]</scope>
    <source>
        <strain evidence="11">R7ANS::ICEMlSym2042</strain>
    </source>
</reference>
<gene>
    <name evidence="9" type="ORF">A8145_28575</name>
    <name evidence="8" type="ORF">BAE39_30215</name>
</gene>
<feature type="active site" description="Proton acceptor" evidence="6">
    <location>
        <position position="52"/>
    </location>
</feature>
<accession>A0A1A5Q442</accession>
<reference evidence="9 10" key="1">
    <citation type="submission" date="2016-05" db="EMBL/GenBank/DDBJ databases">
        <authorList>
            <person name="Ramsay J.P."/>
        </authorList>
    </citation>
    <scope>NUCLEOTIDE SEQUENCE [LARGE SCALE GENOMIC DNA]</scope>
    <source>
        <strain evidence="9 10">NZP2042</strain>
    </source>
</reference>
<keyword evidence="5 6" id="KW-0238">DNA-binding</keyword>
<feature type="domain" description="DarT" evidence="7">
    <location>
        <begin position="10"/>
        <end position="210"/>
    </location>
</feature>
<sequence>MSKDLNPEKALIFRIVHRDNIGPVLADGCHCRATMEGKKYIEIGNPELIQKRADKAVPIDPGGTLSDYVPFYFTPYSPMLYNIKTGYNGIKQRSMRDIVILVSSLHHLAKLEVPFVFTDRHAYLKLAQFSDDLADLNWIIWLTLQARDFKKDDIDKFEKYQAEALVYKHVPLTALLGIVCYDENAKAEIEAAAAKAGAKVKVLAERRWFL</sequence>
<dbReference type="RefSeq" id="WP_064987309.1">
    <property type="nucleotide sequence ID" value="NZ_CP033334.1"/>
</dbReference>
<keyword evidence="2 6" id="KW-0328">Glycosyltransferase</keyword>
<evidence type="ECO:0000313" key="10">
    <source>
        <dbReference type="Proteomes" id="UP000093737"/>
    </source>
</evidence>
<evidence type="ECO:0000256" key="2">
    <source>
        <dbReference type="ARBA" id="ARBA00022676"/>
    </source>
</evidence>
<comment type="catalytic activity">
    <reaction evidence="6">
        <text>a thymidine in DNA + NAD(+) = an N-(ADP-alpha-D-ribosyl)-thymidine in DNA + nicotinamide + H(+)</text>
        <dbReference type="Rhea" id="RHEA:71651"/>
        <dbReference type="Rhea" id="RHEA-COMP:13556"/>
        <dbReference type="Rhea" id="RHEA-COMP:18051"/>
        <dbReference type="ChEBI" id="CHEBI:15378"/>
        <dbReference type="ChEBI" id="CHEBI:17154"/>
        <dbReference type="ChEBI" id="CHEBI:57540"/>
        <dbReference type="ChEBI" id="CHEBI:137386"/>
        <dbReference type="ChEBI" id="CHEBI:191199"/>
    </reaction>
</comment>
<dbReference type="Proteomes" id="UP000093737">
    <property type="component" value="Unassembled WGS sequence"/>
</dbReference>
<feature type="active site" evidence="6">
    <location>
        <position position="163"/>
    </location>
</feature>
<keyword evidence="1 6" id="KW-1277">Toxin-antitoxin system</keyword>
<dbReference type="EMBL" id="LYTK01000004">
    <property type="protein sequence ID" value="OBQ70304.1"/>
    <property type="molecule type" value="Genomic_DNA"/>
</dbReference>
<keyword evidence="3 6" id="KW-0808">Transferase</keyword>
<evidence type="ECO:0000313" key="11">
    <source>
        <dbReference type="Proteomes" id="UP000093748"/>
    </source>
</evidence>
<comment type="caution">
    <text evidence="6">Lacks conserved residue(s) required for the propagation of feature annotation.</text>
</comment>
<dbReference type="GO" id="GO:0016779">
    <property type="term" value="F:nucleotidyltransferase activity"/>
    <property type="evidence" value="ECO:0007669"/>
    <property type="project" value="UniProtKB-UniRule"/>
</dbReference>
<evidence type="ECO:0000256" key="6">
    <source>
        <dbReference type="PROSITE-ProRule" id="PRU01362"/>
    </source>
</evidence>
<dbReference type="GO" id="GO:0016757">
    <property type="term" value="F:glycosyltransferase activity"/>
    <property type="evidence" value="ECO:0007669"/>
    <property type="project" value="UniProtKB-UniRule"/>
</dbReference>
<evidence type="ECO:0000313" key="9">
    <source>
        <dbReference type="EMBL" id="OBQ70304.1"/>
    </source>
</evidence>
<organism evidence="8 11">
    <name type="scientific">Rhizobium loti</name>
    <name type="common">Mesorhizobium loti</name>
    <dbReference type="NCBI Taxonomy" id="381"/>
    <lineage>
        <taxon>Bacteria</taxon>
        <taxon>Pseudomonadati</taxon>
        <taxon>Pseudomonadota</taxon>
        <taxon>Alphaproteobacteria</taxon>
        <taxon>Hyphomicrobiales</taxon>
        <taxon>Phyllobacteriaceae</taxon>
        <taxon>Mesorhizobium</taxon>
    </lineage>
</organism>
<dbReference type="Pfam" id="PF14487">
    <property type="entry name" value="DarT"/>
    <property type="match status" value="1"/>
</dbReference>
<comment type="caution">
    <text evidence="8">The sequence shown here is derived from an EMBL/GenBank/DDBJ whole genome shotgun (WGS) entry which is preliminary data.</text>
</comment>
<dbReference type="EMBL" id="LZTJ01000007">
    <property type="protein sequence ID" value="OBP78377.1"/>
    <property type="molecule type" value="Genomic_DNA"/>
</dbReference>
<dbReference type="GO" id="GO:0003677">
    <property type="term" value="F:DNA binding"/>
    <property type="evidence" value="ECO:0007669"/>
    <property type="project" value="UniProtKB-UniRule"/>
</dbReference>
<protein>
    <recommendedName>
        <fullName evidence="7">DarT domain-containing protein</fullName>
    </recommendedName>
</protein>
<reference evidence="8" key="3">
    <citation type="submission" date="2016-06" db="EMBL/GenBank/DDBJ databases">
        <authorList>
            <person name="Kjaerup R.B."/>
            <person name="Dalgaard T.S."/>
            <person name="Juul-Madsen H.R."/>
        </authorList>
    </citation>
    <scope>NUCLEOTIDE SEQUENCE</scope>
    <source>
        <strain evidence="8">R7ANS::ICEMlSym2042</strain>
    </source>
</reference>
<comment type="similarity">
    <text evidence="6">Belongs to the DarT ADP-ribosyltransferase family.</text>
</comment>
<feature type="binding site" evidence="6">
    <location>
        <position position="52"/>
    </location>
    <ligand>
        <name>NAD(+)</name>
        <dbReference type="ChEBI" id="CHEBI:57540"/>
    </ligand>
</feature>
<name>A0A1A5Q442_RHILI</name>
<dbReference type="PROSITE" id="PS52018">
    <property type="entry name" value="DART"/>
    <property type="match status" value="1"/>
</dbReference>
<feature type="binding site" evidence="6">
    <location>
        <begin position="14"/>
        <end position="16"/>
    </location>
    <ligand>
        <name>NAD(+)</name>
        <dbReference type="ChEBI" id="CHEBI:57540"/>
    </ligand>
</feature>